<dbReference type="InterPro" id="IPR036909">
    <property type="entry name" value="Cyt_c-like_dom_sf"/>
</dbReference>
<dbReference type="RefSeq" id="WP_263049025.1">
    <property type="nucleotide sequence ID" value="NZ_CP106738.1"/>
</dbReference>
<keyword evidence="5" id="KW-0732">Signal</keyword>
<proteinExistence type="predicted"/>
<name>A0ABY6DI80_9RHOB</name>
<feature type="domain" description="Cytochrome c" evidence="6">
    <location>
        <begin position="133"/>
        <end position="231"/>
    </location>
</feature>
<dbReference type="SUPFAM" id="SSF46626">
    <property type="entry name" value="Cytochrome c"/>
    <property type="match status" value="1"/>
</dbReference>
<evidence type="ECO:0000313" key="8">
    <source>
        <dbReference type="Proteomes" id="UP001064087"/>
    </source>
</evidence>
<evidence type="ECO:0000256" key="3">
    <source>
        <dbReference type="ARBA" id="ARBA00023004"/>
    </source>
</evidence>
<dbReference type="EMBL" id="CP106738">
    <property type="protein sequence ID" value="UXX84963.1"/>
    <property type="molecule type" value="Genomic_DNA"/>
</dbReference>
<reference evidence="7" key="1">
    <citation type="submission" date="2022-10" db="EMBL/GenBank/DDBJ databases">
        <title>Roseovarius pelagicus sp. nov., isolated from Arctic seawater.</title>
        <authorList>
            <person name="Hong Y.W."/>
            <person name="Hwang C.Y."/>
        </authorList>
    </citation>
    <scope>NUCLEOTIDE SEQUENCE</scope>
    <source>
        <strain evidence="7">HL-MP18</strain>
    </source>
</reference>
<keyword evidence="2 4" id="KW-0479">Metal-binding</keyword>
<feature type="signal peptide" evidence="5">
    <location>
        <begin position="1"/>
        <end position="18"/>
    </location>
</feature>
<evidence type="ECO:0000256" key="1">
    <source>
        <dbReference type="ARBA" id="ARBA00022617"/>
    </source>
</evidence>
<sequence length="242" mass="26217">MLKRLACIAAIVASPAVAQDKSFSLQVPKTLVETGLMNYLLPRFSLKTGVRITLTTEQADATFGPQGVPVFRREDVLWYLAKTDDPDTNAFHDWLLSDIGKRTIEAFAPDGVELFSADVSAQAGDQPIAALSGDAILGEVTSLEKCGRCHVVNDANRMKAIGSTPSFALMRTFPDWQQRFETFFILKPHAAFTQVAEVTAPFPENLPSPIAPIEVTLEQIDAITAYVGSIPPADLGAPIQSQ</sequence>
<protein>
    <recommendedName>
        <fullName evidence="6">Cytochrome c domain-containing protein</fullName>
    </recommendedName>
</protein>
<organism evidence="7 8">
    <name type="scientific">Roseovarius pelagicus</name>
    <dbReference type="NCBI Taxonomy" id="2980108"/>
    <lineage>
        <taxon>Bacteria</taxon>
        <taxon>Pseudomonadati</taxon>
        <taxon>Pseudomonadota</taxon>
        <taxon>Alphaproteobacteria</taxon>
        <taxon>Rhodobacterales</taxon>
        <taxon>Roseobacteraceae</taxon>
        <taxon>Roseovarius</taxon>
    </lineage>
</organism>
<evidence type="ECO:0000256" key="4">
    <source>
        <dbReference type="PROSITE-ProRule" id="PRU00433"/>
    </source>
</evidence>
<dbReference type="InterPro" id="IPR009056">
    <property type="entry name" value="Cyt_c-like_dom"/>
</dbReference>
<evidence type="ECO:0000256" key="2">
    <source>
        <dbReference type="ARBA" id="ARBA00022723"/>
    </source>
</evidence>
<evidence type="ECO:0000256" key="5">
    <source>
        <dbReference type="SAM" id="SignalP"/>
    </source>
</evidence>
<dbReference type="PROSITE" id="PS51007">
    <property type="entry name" value="CYTC"/>
    <property type="match status" value="1"/>
</dbReference>
<dbReference type="Proteomes" id="UP001064087">
    <property type="component" value="Chromosome"/>
</dbReference>
<keyword evidence="1 4" id="KW-0349">Heme</keyword>
<keyword evidence="8" id="KW-1185">Reference proteome</keyword>
<accession>A0ABY6DI80</accession>
<feature type="chain" id="PRO_5047469668" description="Cytochrome c domain-containing protein" evidence="5">
    <location>
        <begin position="19"/>
        <end position="242"/>
    </location>
</feature>
<gene>
    <name evidence="7" type="ORF">N7U68_10105</name>
</gene>
<evidence type="ECO:0000259" key="6">
    <source>
        <dbReference type="PROSITE" id="PS51007"/>
    </source>
</evidence>
<keyword evidence="3 4" id="KW-0408">Iron</keyword>
<evidence type="ECO:0000313" key="7">
    <source>
        <dbReference type="EMBL" id="UXX84963.1"/>
    </source>
</evidence>